<evidence type="ECO:0000256" key="2">
    <source>
        <dbReference type="HAMAP-Rule" id="MF_00048"/>
    </source>
</evidence>
<gene>
    <name evidence="3" type="ORF">HZ995_03490</name>
</gene>
<dbReference type="AlphaFoldDB" id="A0A975ES80"/>
<dbReference type="InterPro" id="IPR011335">
    <property type="entry name" value="Restrct_endonuc-II-like"/>
</dbReference>
<dbReference type="KEGG" id="cact:HZ995_03490"/>
<dbReference type="InterPro" id="IPR011856">
    <property type="entry name" value="tRNA_endonuc-like_dom_sf"/>
</dbReference>
<dbReference type="SUPFAM" id="SSF52980">
    <property type="entry name" value="Restriction endonuclease-like"/>
    <property type="match status" value="1"/>
</dbReference>
<proteinExistence type="inferred from homology"/>
<dbReference type="Pfam" id="PF02021">
    <property type="entry name" value="UPF0102"/>
    <property type="match status" value="1"/>
</dbReference>
<evidence type="ECO:0000256" key="1">
    <source>
        <dbReference type="ARBA" id="ARBA00006738"/>
    </source>
</evidence>
<name>A0A975ES80_9RHOB</name>
<comment type="similarity">
    <text evidence="1 2">Belongs to the UPF0102 family.</text>
</comment>
<dbReference type="HAMAP" id="MF_00048">
    <property type="entry name" value="UPF0102"/>
    <property type="match status" value="1"/>
</dbReference>
<sequence>MNFEAGSDENPALKKRQMRGRRAYLAGQAAEATVDRLYQKKGYEILARRWRGGGGEIDLIYRDGGGCVFVEVKQSSDFDRAVQSLRPAQIRRLMQAASVFVAGEPKGQMTDMRFDVALVNGRGETEIRENALWAA</sequence>
<dbReference type="InterPro" id="IPR003509">
    <property type="entry name" value="UPF0102_YraN-like"/>
</dbReference>
<organism evidence="3 4">
    <name type="scientific">Cognatishimia activa</name>
    <dbReference type="NCBI Taxonomy" id="1715691"/>
    <lineage>
        <taxon>Bacteria</taxon>
        <taxon>Pseudomonadati</taxon>
        <taxon>Pseudomonadota</taxon>
        <taxon>Alphaproteobacteria</taxon>
        <taxon>Rhodobacterales</taxon>
        <taxon>Paracoccaceae</taxon>
        <taxon>Cognatishimia</taxon>
    </lineage>
</organism>
<dbReference type="PANTHER" id="PTHR34039">
    <property type="entry name" value="UPF0102 PROTEIN YRAN"/>
    <property type="match status" value="1"/>
</dbReference>
<reference evidence="3" key="1">
    <citation type="submission" date="2020-07" db="EMBL/GenBank/DDBJ databases">
        <title>Genome sequences of bacteria associated with the marine, planktonic diatom Thalassiosira profunda strain ECT2AJA-044.</title>
        <authorList>
            <person name="Gargas C.B."/>
            <person name="Roberts W.R."/>
            <person name="Alverson A.J."/>
        </authorList>
    </citation>
    <scope>NUCLEOTIDE SEQUENCE</scope>
    <source>
        <strain evidence="3">ECT2AJA-044</strain>
    </source>
</reference>
<dbReference type="Proteomes" id="UP000665026">
    <property type="component" value="Chromosome"/>
</dbReference>
<dbReference type="Gene3D" id="3.40.1350.10">
    <property type="match status" value="1"/>
</dbReference>
<accession>A0A975ES80</accession>
<evidence type="ECO:0000313" key="4">
    <source>
        <dbReference type="Proteomes" id="UP000665026"/>
    </source>
</evidence>
<evidence type="ECO:0000313" key="3">
    <source>
        <dbReference type="EMBL" id="QTN37433.1"/>
    </source>
</evidence>
<dbReference type="PANTHER" id="PTHR34039:SF1">
    <property type="entry name" value="UPF0102 PROTEIN YRAN"/>
    <property type="match status" value="1"/>
</dbReference>
<protein>
    <recommendedName>
        <fullName evidence="2">UPF0102 protein HZ995_03490</fullName>
    </recommendedName>
</protein>
<dbReference type="GO" id="GO:0003676">
    <property type="term" value="F:nucleic acid binding"/>
    <property type="evidence" value="ECO:0007669"/>
    <property type="project" value="InterPro"/>
</dbReference>
<dbReference type="EMBL" id="CP060010">
    <property type="protein sequence ID" value="QTN37433.1"/>
    <property type="molecule type" value="Genomic_DNA"/>
</dbReference>